<protein>
    <recommendedName>
        <fullName evidence="1">Fibronectin type-III domain-containing protein</fullName>
    </recommendedName>
</protein>
<dbReference type="AlphaFoldDB" id="A0A2W4TLT5"/>
<dbReference type="Gene3D" id="2.60.40.10">
    <property type="entry name" value="Immunoglobulins"/>
    <property type="match status" value="1"/>
</dbReference>
<name>A0A2W4TLT5_9GAMM</name>
<dbReference type="GO" id="GO:0046872">
    <property type="term" value="F:metal ion binding"/>
    <property type="evidence" value="ECO:0007669"/>
    <property type="project" value="InterPro"/>
</dbReference>
<dbReference type="InterPro" id="IPR036116">
    <property type="entry name" value="FN3_sf"/>
</dbReference>
<evidence type="ECO:0000259" key="1">
    <source>
        <dbReference type="PROSITE" id="PS50853"/>
    </source>
</evidence>
<dbReference type="InterPro" id="IPR003961">
    <property type="entry name" value="FN3_dom"/>
</dbReference>
<reference evidence="2 3" key="1">
    <citation type="journal article" date="2018" name="Aquat. Microb. Ecol.">
        <title>Gammaproteobacterial methanotrophs dominate.</title>
        <authorList>
            <person name="Rissanen A.J."/>
            <person name="Saarenheimo J."/>
            <person name="Tiirola M."/>
            <person name="Peura S."/>
            <person name="Aalto S.L."/>
            <person name="Karvinen A."/>
            <person name="Nykanen H."/>
        </authorList>
    </citation>
    <scope>NUCLEOTIDE SEQUENCE [LARGE SCALE GENOMIC DNA]</scope>
    <source>
        <strain evidence="2">AMbin10</strain>
    </source>
</reference>
<gene>
    <name evidence="2" type="ORF">DM484_04690</name>
</gene>
<dbReference type="SUPFAM" id="SSF49265">
    <property type="entry name" value="Fibronectin type III"/>
    <property type="match status" value="1"/>
</dbReference>
<dbReference type="EMBL" id="QJPH01000188">
    <property type="protein sequence ID" value="PZN83327.1"/>
    <property type="molecule type" value="Genomic_DNA"/>
</dbReference>
<proteinExistence type="predicted"/>
<dbReference type="GO" id="GO:0003993">
    <property type="term" value="F:acid phosphatase activity"/>
    <property type="evidence" value="ECO:0007669"/>
    <property type="project" value="InterPro"/>
</dbReference>
<evidence type="ECO:0000313" key="3">
    <source>
        <dbReference type="Proteomes" id="UP000249396"/>
    </source>
</evidence>
<dbReference type="InterPro" id="IPR013783">
    <property type="entry name" value="Ig-like_fold"/>
</dbReference>
<feature type="domain" description="Fibronectin type-III" evidence="1">
    <location>
        <begin position="313"/>
        <end position="398"/>
    </location>
</feature>
<organism evidence="2 3">
    <name type="scientific">Candidatus Methylumidiphilus alinenensis</name>
    <dbReference type="NCBI Taxonomy" id="2202197"/>
    <lineage>
        <taxon>Bacteria</taxon>
        <taxon>Pseudomonadati</taxon>
        <taxon>Pseudomonadota</taxon>
        <taxon>Gammaproteobacteria</taxon>
        <taxon>Methylococcales</taxon>
        <taxon>Candidatus Methylumidiphilus</taxon>
    </lineage>
</organism>
<dbReference type="Gene3D" id="2.60.40.380">
    <property type="entry name" value="Purple acid phosphatase-like, N-terminal"/>
    <property type="match status" value="1"/>
</dbReference>
<dbReference type="Proteomes" id="UP000249396">
    <property type="component" value="Unassembled WGS sequence"/>
</dbReference>
<dbReference type="SUPFAM" id="SSF49363">
    <property type="entry name" value="Purple acid phosphatase, N-terminal domain"/>
    <property type="match status" value="1"/>
</dbReference>
<accession>A0A2W4TLT5</accession>
<evidence type="ECO:0000313" key="2">
    <source>
        <dbReference type="EMBL" id="PZN83327.1"/>
    </source>
</evidence>
<dbReference type="CDD" id="cd00063">
    <property type="entry name" value="FN3"/>
    <property type="match status" value="1"/>
</dbReference>
<dbReference type="InterPro" id="IPR008963">
    <property type="entry name" value="Purple_acid_Pase-like_N"/>
</dbReference>
<dbReference type="PROSITE" id="PS50853">
    <property type="entry name" value="FN3"/>
    <property type="match status" value="1"/>
</dbReference>
<comment type="caution">
    <text evidence="2">The sequence shown here is derived from an EMBL/GenBank/DDBJ whole genome shotgun (WGS) entry which is preliminary data.</text>
</comment>
<dbReference type="SMART" id="SM00060">
    <property type="entry name" value="FN3"/>
    <property type="match status" value="2"/>
</dbReference>
<sequence>MPNSQINYPGASATNAFVAMEPYVLNIQGTMVTVPLWGSSRVNDFGGNVPFVNAATGHTDPAQIQAWDPAFAATFSPNLTGSHNLNDDSITVAGFPGRVDKETINGTPVTMVRYNAGDGTTEGHPRSQLLSYPVPPRTHVRWDLKVAFGNADGINDWTLNATGQTPVLFWQLYSMNQSNPVLAANVDTDSNDPTKLMITFFQRVGTATQPTQIGVVNGLSPNTMVSLVIEAFLDERPTANGGQGLLQISVNNTMAVQLAGPNLSTGTNTHWWDMAMYSWNETASSPYTRASFWQTARMIVFPVVAADTSPPSAPTNLAGTAPNSTSVKNTWSASTDNVRVAGYHVFRNGTHIGASATTTFTDAAVAAGKSYNYTVTAYDAVGNQSTASNTATVTVPVVKVNISSNYAASVGGTYAIINWTTNIPASGVVYYGTNANNLTSTVAVNSVFTGSSAPIIGLSKHTTYYYKIIANSGASTAVSSVSSFKTAK</sequence>